<dbReference type="RefSeq" id="WP_144255272.1">
    <property type="nucleotide sequence ID" value="NZ_VJZT01000002.1"/>
</dbReference>
<feature type="signal peptide" evidence="1">
    <location>
        <begin position="1"/>
        <end position="18"/>
    </location>
</feature>
<dbReference type="AlphaFoldDB" id="A0A553EBD3"/>
<evidence type="ECO:0000313" key="2">
    <source>
        <dbReference type="EMBL" id="TRX42265.1"/>
    </source>
</evidence>
<dbReference type="Gene3D" id="2.60.40.10">
    <property type="entry name" value="Immunoglobulins"/>
    <property type="match status" value="1"/>
</dbReference>
<evidence type="ECO:0008006" key="4">
    <source>
        <dbReference type="Google" id="ProtNLM"/>
    </source>
</evidence>
<sequence length="286" mass="29711">MNLNIILKRSVFLLFAMATVSGLTSCSTDAVGDGNGLSDPNVDAAFTITPVSGAVNNYTLNAQTTNVIASKWDIGEGAFVGKMSEVIALPDAGTYTIKHTAIGRGGLTNTVAQELVVATSDPAKGNLVLGGRFANAADHAKWTILKISDSGTSWSFNSGSATIKGGGWNQQGIYQAIQVQAGKEYKIDMKVFGGGSSNTWFEVYASKTVPVQNSDYSAEGRRMGMSTWDGCATGSFEGKLSAVGCVGSGNVVKFAESGTIYLVIKCGGENIGATGISITNVEMRGK</sequence>
<proteinExistence type="predicted"/>
<accession>A0A553EBD3</accession>
<evidence type="ECO:0000256" key="1">
    <source>
        <dbReference type="SAM" id="SignalP"/>
    </source>
</evidence>
<dbReference type="SUPFAM" id="SSF49299">
    <property type="entry name" value="PKD domain"/>
    <property type="match status" value="1"/>
</dbReference>
<dbReference type="OrthoDB" id="1150003at2"/>
<dbReference type="EMBL" id="VJZT01000002">
    <property type="protein sequence ID" value="TRX42265.1"/>
    <property type="molecule type" value="Genomic_DNA"/>
</dbReference>
<organism evidence="2 3">
    <name type="scientific">Flavobacterium restrictum</name>
    <dbReference type="NCBI Taxonomy" id="2594428"/>
    <lineage>
        <taxon>Bacteria</taxon>
        <taxon>Pseudomonadati</taxon>
        <taxon>Bacteroidota</taxon>
        <taxon>Flavobacteriia</taxon>
        <taxon>Flavobacteriales</taxon>
        <taxon>Flavobacteriaceae</taxon>
        <taxon>Flavobacterium</taxon>
    </lineage>
</organism>
<feature type="chain" id="PRO_5021757647" description="PKD domain-containing protein" evidence="1">
    <location>
        <begin position="19"/>
        <end position="286"/>
    </location>
</feature>
<keyword evidence="1" id="KW-0732">Signal</keyword>
<dbReference type="Proteomes" id="UP000316371">
    <property type="component" value="Unassembled WGS sequence"/>
</dbReference>
<gene>
    <name evidence="2" type="ORF">FNW21_03125</name>
</gene>
<dbReference type="InterPro" id="IPR013783">
    <property type="entry name" value="Ig-like_fold"/>
</dbReference>
<evidence type="ECO:0000313" key="3">
    <source>
        <dbReference type="Proteomes" id="UP000316371"/>
    </source>
</evidence>
<keyword evidence="3" id="KW-1185">Reference proteome</keyword>
<name>A0A553EBD3_9FLAO</name>
<comment type="caution">
    <text evidence="2">The sequence shown here is derived from an EMBL/GenBank/DDBJ whole genome shotgun (WGS) entry which is preliminary data.</text>
</comment>
<protein>
    <recommendedName>
        <fullName evidence="4">PKD domain-containing protein</fullName>
    </recommendedName>
</protein>
<reference evidence="2 3" key="1">
    <citation type="submission" date="2019-07" db="EMBL/GenBank/DDBJ databases">
        <title>Novel species of Flavobacterium.</title>
        <authorList>
            <person name="Liu Q."/>
            <person name="Xin Y.-H."/>
        </authorList>
    </citation>
    <scope>NUCLEOTIDE SEQUENCE [LARGE SCALE GENOMIC DNA]</scope>
    <source>
        <strain evidence="2 3">LB1R34</strain>
    </source>
</reference>
<dbReference type="InterPro" id="IPR035986">
    <property type="entry name" value="PKD_dom_sf"/>
</dbReference>